<dbReference type="EMBL" id="BOOH01000052">
    <property type="protein sequence ID" value="GIH79853.1"/>
    <property type="molecule type" value="Genomic_DNA"/>
</dbReference>
<evidence type="ECO:0000313" key="4">
    <source>
        <dbReference type="Proteomes" id="UP000616724"/>
    </source>
</evidence>
<keyword evidence="4" id="KW-1185">Reference proteome</keyword>
<dbReference type="PANTHER" id="PTHR22642:SF2">
    <property type="entry name" value="PROTEIN LONG AFTER FAR-RED 3"/>
    <property type="match status" value="1"/>
</dbReference>
<protein>
    <recommendedName>
        <fullName evidence="2">Amidohydrolase 3 domain-containing protein</fullName>
    </recommendedName>
</protein>
<accession>A0A8J3RRM7</accession>
<dbReference type="SUPFAM" id="SSF51556">
    <property type="entry name" value="Metallo-dependent hydrolases"/>
    <property type="match status" value="1"/>
</dbReference>
<comment type="caution">
    <text evidence="3">The sequence shown here is derived from an EMBL/GenBank/DDBJ whole genome shotgun (WGS) entry which is preliminary data.</text>
</comment>
<reference evidence="3 4" key="1">
    <citation type="submission" date="2021-01" db="EMBL/GenBank/DDBJ databases">
        <title>Whole genome shotgun sequence of Planobispora longispora NBRC 13918.</title>
        <authorList>
            <person name="Komaki H."/>
            <person name="Tamura T."/>
        </authorList>
    </citation>
    <scope>NUCLEOTIDE SEQUENCE [LARGE SCALE GENOMIC DNA]</scope>
    <source>
        <strain evidence="3 4">NBRC 13918</strain>
    </source>
</reference>
<dbReference type="SUPFAM" id="SSF51338">
    <property type="entry name" value="Composite domain of metallo-dependent hydrolases"/>
    <property type="match status" value="1"/>
</dbReference>
<dbReference type="RefSeq" id="WP_203894300.1">
    <property type="nucleotide sequence ID" value="NZ_BOOH01000052.1"/>
</dbReference>
<dbReference type="InterPro" id="IPR011059">
    <property type="entry name" value="Metal-dep_hydrolase_composite"/>
</dbReference>
<dbReference type="Pfam" id="PF07969">
    <property type="entry name" value="Amidohydro_3"/>
    <property type="match status" value="1"/>
</dbReference>
<dbReference type="GO" id="GO:0016810">
    <property type="term" value="F:hydrolase activity, acting on carbon-nitrogen (but not peptide) bonds"/>
    <property type="evidence" value="ECO:0007669"/>
    <property type="project" value="InterPro"/>
</dbReference>
<organism evidence="3 4">
    <name type="scientific">Planobispora longispora</name>
    <dbReference type="NCBI Taxonomy" id="28887"/>
    <lineage>
        <taxon>Bacteria</taxon>
        <taxon>Bacillati</taxon>
        <taxon>Actinomycetota</taxon>
        <taxon>Actinomycetes</taxon>
        <taxon>Streptosporangiales</taxon>
        <taxon>Streptosporangiaceae</taxon>
        <taxon>Planobispora</taxon>
    </lineage>
</organism>
<dbReference type="InterPro" id="IPR032466">
    <property type="entry name" value="Metal_Hydrolase"/>
</dbReference>
<dbReference type="InterPro" id="IPR013108">
    <property type="entry name" value="Amidohydro_3"/>
</dbReference>
<proteinExistence type="predicted"/>
<evidence type="ECO:0000256" key="1">
    <source>
        <dbReference type="SAM" id="MobiDB-lite"/>
    </source>
</evidence>
<dbReference type="Proteomes" id="UP000616724">
    <property type="component" value="Unassembled WGS sequence"/>
</dbReference>
<dbReference type="PANTHER" id="PTHR22642">
    <property type="entry name" value="IMIDAZOLONEPROPIONASE"/>
    <property type="match status" value="1"/>
</dbReference>
<sequence length="538" mass="56806">MTADLIVRGRLTTLDPARPSAEALAVRDGRILAVGSAAEIDALRGRATRVLDTGDACVLPGFVEAHGHFIGDAVVQGGGIVDIRPVTVADAGRVVELIRATVAGRGAAGAFFNGWDPLLQRGLPEPGPAWLDALAPDTPLVIMHNSGHSVYFNSVAARRAGLSRDTPDPAGGHFGRTADGGLDGSAYEPPATSMVTGPLLRDVIAPGIVTALVAGSGRANAAGVTMMSEMGFHPGYGPALAAARQEGAISVRLRLYEVSTPALRSDATPGEGDDLVRRIGVKTWADGSPWVGNLAASFPYLDTEATRALGVPPGHRAPANYTPDELLEISRAYFDAGWQLACHANGDEAVALVLDVWERLLSRGGRPDHRLRMEHVSSMRPEQFARAHAMGITCSLFPDHVYYWGEVLADDLFGPEVAERWAPIGTAVRSGMRISLHNDSPVTPVEPLRNIGVAVSRLTRGGRRLGAGESIGVERAIRAQTIDAAYQLFADDIVGSLEAGKYADLVVLEADPRDVAPEEIGDIAVLATFLEGRQVHGE</sequence>
<feature type="domain" description="Amidohydrolase 3" evidence="2">
    <location>
        <begin position="50"/>
        <end position="536"/>
    </location>
</feature>
<gene>
    <name evidence="3" type="ORF">Plo01_62820</name>
</gene>
<dbReference type="Gene3D" id="3.10.310.70">
    <property type="match status" value="1"/>
</dbReference>
<dbReference type="CDD" id="cd01300">
    <property type="entry name" value="YtcJ_like"/>
    <property type="match status" value="1"/>
</dbReference>
<evidence type="ECO:0000259" key="2">
    <source>
        <dbReference type="Pfam" id="PF07969"/>
    </source>
</evidence>
<name>A0A8J3RRM7_9ACTN</name>
<dbReference type="InterPro" id="IPR033932">
    <property type="entry name" value="YtcJ-like"/>
</dbReference>
<evidence type="ECO:0000313" key="3">
    <source>
        <dbReference type="EMBL" id="GIH79853.1"/>
    </source>
</evidence>
<dbReference type="Gene3D" id="2.30.40.10">
    <property type="entry name" value="Urease, subunit C, domain 1"/>
    <property type="match status" value="1"/>
</dbReference>
<feature type="region of interest" description="Disordered" evidence="1">
    <location>
        <begin position="163"/>
        <end position="188"/>
    </location>
</feature>
<dbReference type="AlphaFoldDB" id="A0A8J3RRM7"/>
<dbReference type="Gene3D" id="3.20.20.140">
    <property type="entry name" value="Metal-dependent hydrolases"/>
    <property type="match status" value="1"/>
</dbReference>